<dbReference type="CDD" id="cd01389">
    <property type="entry name" value="HMG-box_ROX1-like"/>
    <property type="match status" value="1"/>
</dbReference>
<dbReference type="PROSITE" id="PS50118">
    <property type="entry name" value="HMG_BOX_2"/>
    <property type="match status" value="1"/>
</dbReference>
<dbReference type="SUPFAM" id="SSF47095">
    <property type="entry name" value="HMG-box"/>
    <property type="match status" value="1"/>
</dbReference>
<sequence length="363" mass="42041">MRVKRPARQSTYDPILRIPSNNHTTTTQIPYLLTSQLIENSKNNKNNNHMTLTEINATNTSLFKSANTRFELSPEFLEELYSEIDPATLMRIHKQLTLSIKELITPKRKSRRGQTPRPQNSFVLYRRDMQARLTKDKGPKIGANLPFVSKIASKSWKKEPQEVRQVYEALAELAKKVHLEVHPDYVYKPKKRRDKRSTRFDFDVETNSNNSNDDSLSQLQPQQQDFSLLRDDSYNITQNYTYSQESNEFVHSSSNLPSFSTLTTLLRSPSPPHMTNYYSGGNNNGELVHELEKMAINDEPIYFNSPIQQQQKFDNYKRILCNEINCDEQLRNLKIILPQIESVKKIEISDPYGRGLCKLLGAP</sequence>
<evidence type="ECO:0000256" key="4">
    <source>
        <dbReference type="SAM" id="MobiDB-lite"/>
    </source>
</evidence>
<dbReference type="OrthoDB" id="6247875at2759"/>
<evidence type="ECO:0000259" key="5">
    <source>
        <dbReference type="PROSITE" id="PS50118"/>
    </source>
</evidence>
<dbReference type="SMART" id="SM00398">
    <property type="entry name" value="HMG"/>
    <property type="match status" value="1"/>
</dbReference>
<dbReference type="InterPro" id="IPR036910">
    <property type="entry name" value="HMG_box_dom_sf"/>
</dbReference>
<feature type="compositionally biased region" description="Low complexity" evidence="4">
    <location>
        <begin position="207"/>
        <end position="219"/>
    </location>
</feature>
<gene>
    <name evidence="6" type="ORF">ALEPTO_LOCUS3922</name>
</gene>
<dbReference type="Gene3D" id="1.10.30.10">
    <property type="entry name" value="High mobility group box domain"/>
    <property type="match status" value="1"/>
</dbReference>
<dbReference type="AlphaFoldDB" id="A0A9N8ZXC0"/>
<evidence type="ECO:0000313" key="7">
    <source>
        <dbReference type="Proteomes" id="UP000789508"/>
    </source>
</evidence>
<dbReference type="Pfam" id="PF00505">
    <property type="entry name" value="HMG_box"/>
    <property type="match status" value="1"/>
</dbReference>
<protein>
    <submittedName>
        <fullName evidence="6">6832_t:CDS:1</fullName>
    </submittedName>
</protein>
<dbReference type="Proteomes" id="UP000789508">
    <property type="component" value="Unassembled WGS sequence"/>
</dbReference>
<keyword evidence="3" id="KW-0539">Nucleus</keyword>
<name>A0A9N8ZXC0_9GLOM</name>
<evidence type="ECO:0000256" key="2">
    <source>
        <dbReference type="ARBA" id="ARBA00023163"/>
    </source>
</evidence>
<organism evidence="6 7">
    <name type="scientific">Ambispora leptoticha</name>
    <dbReference type="NCBI Taxonomy" id="144679"/>
    <lineage>
        <taxon>Eukaryota</taxon>
        <taxon>Fungi</taxon>
        <taxon>Fungi incertae sedis</taxon>
        <taxon>Mucoromycota</taxon>
        <taxon>Glomeromycotina</taxon>
        <taxon>Glomeromycetes</taxon>
        <taxon>Archaeosporales</taxon>
        <taxon>Ambisporaceae</taxon>
        <taxon>Ambispora</taxon>
    </lineage>
</organism>
<feature type="domain" description="HMG box" evidence="5">
    <location>
        <begin position="115"/>
        <end position="186"/>
    </location>
</feature>
<dbReference type="InterPro" id="IPR050140">
    <property type="entry name" value="SRY-related_HMG-box_TF-like"/>
</dbReference>
<keyword evidence="2" id="KW-0804">Transcription</keyword>
<keyword evidence="7" id="KW-1185">Reference proteome</keyword>
<comment type="caution">
    <text evidence="6">The sequence shown here is derived from an EMBL/GenBank/DDBJ whole genome shotgun (WGS) entry which is preliminary data.</text>
</comment>
<dbReference type="EMBL" id="CAJVPS010000801">
    <property type="protein sequence ID" value="CAG8509935.1"/>
    <property type="molecule type" value="Genomic_DNA"/>
</dbReference>
<proteinExistence type="predicted"/>
<dbReference type="GO" id="GO:0030154">
    <property type="term" value="P:cell differentiation"/>
    <property type="evidence" value="ECO:0007669"/>
    <property type="project" value="TreeGrafter"/>
</dbReference>
<evidence type="ECO:0000256" key="1">
    <source>
        <dbReference type="ARBA" id="ARBA00023125"/>
    </source>
</evidence>
<dbReference type="PANTHER" id="PTHR10270">
    <property type="entry name" value="SOX TRANSCRIPTION FACTOR"/>
    <property type="match status" value="1"/>
</dbReference>
<dbReference type="GO" id="GO:0001228">
    <property type="term" value="F:DNA-binding transcription activator activity, RNA polymerase II-specific"/>
    <property type="evidence" value="ECO:0007669"/>
    <property type="project" value="TreeGrafter"/>
</dbReference>
<evidence type="ECO:0000256" key="3">
    <source>
        <dbReference type="PROSITE-ProRule" id="PRU00267"/>
    </source>
</evidence>
<reference evidence="6" key="1">
    <citation type="submission" date="2021-06" db="EMBL/GenBank/DDBJ databases">
        <authorList>
            <person name="Kallberg Y."/>
            <person name="Tangrot J."/>
            <person name="Rosling A."/>
        </authorList>
    </citation>
    <scope>NUCLEOTIDE SEQUENCE</scope>
    <source>
        <strain evidence="6">FL130A</strain>
    </source>
</reference>
<feature type="DNA-binding region" description="HMG box" evidence="3">
    <location>
        <begin position="115"/>
        <end position="186"/>
    </location>
</feature>
<evidence type="ECO:0000313" key="6">
    <source>
        <dbReference type="EMBL" id="CAG8509935.1"/>
    </source>
</evidence>
<dbReference type="PANTHER" id="PTHR10270:SF161">
    <property type="entry name" value="SEX-DETERMINING REGION Y PROTEIN"/>
    <property type="match status" value="1"/>
</dbReference>
<dbReference type="GO" id="GO:0005634">
    <property type="term" value="C:nucleus"/>
    <property type="evidence" value="ECO:0007669"/>
    <property type="project" value="UniProtKB-UniRule"/>
</dbReference>
<keyword evidence="1 3" id="KW-0238">DNA-binding</keyword>
<accession>A0A9N8ZXC0</accession>
<dbReference type="GO" id="GO:0000978">
    <property type="term" value="F:RNA polymerase II cis-regulatory region sequence-specific DNA binding"/>
    <property type="evidence" value="ECO:0007669"/>
    <property type="project" value="TreeGrafter"/>
</dbReference>
<dbReference type="InterPro" id="IPR009071">
    <property type="entry name" value="HMG_box_dom"/>
</dbReference>
<feature type="region of interest" description="Disordered" evidence="4">
    <location>
        <begin position="190"/>
        <end position="219"/>
    </location>
</feature>